<evidence type="ECO:0000259" key="14">
    <source>
        <dbReference type="Pfam" id="PF04926"/>
    </source>
</evidence>
<keyword evidence="10" id="KW-0460">Magnesium</keyword>
<dbReference type="InterPro" id="IPR048840">
    <property type="entry name" value="PolA_pol_NTPase"/>
</dbReference>
<evidence type="ECO:0000256" key="7">
    <source>
        <dbReference type="ARBA" id="ARBA00022723"/>
    </source>
</evidence>
<dbReference type="InterPro" id="IPR007012">
    <property type="entry name" value="PolA_pol_cen_dom"/>
</dbReference>
<dbReference type="Gene3D" id="3.30.460.10">
    <property type="entry name" value="Beta Polymerase, domain 2"/>
    <property type="match status" value="1"/>
</dbReference>
<dbReference type="SUPFAM" id="SSF81631">
    <property type="entry name" value="PAP/OAS1 substrate-binding domain"/>
    <property type="match status" value="1"/>
</dbReference>
<keyword evidence="8 12" id="KW-0547">Nucleotide-binding</keyword>
<evidence type="ECO:0000256" key="12">
    <source>
        <dbReference type="PIRNR" id="PIRNR018425"/>
    </source>
</evidence>
<dbReference type="InterPro" id="IPR043519">
    <property type="entry name" value="NT_sf"/>
</dbReference>
<evidence type="ECO:0000256" key="13">
    <source>
        <dbReference type="SAM" id="MobiDB-lite"/>
    </source>
</evidence>
<dbReference type="Pfam" id="PF04926">
    <property type="entry name" value="PAP_RNA-bind"/>
    <property type="match status" value="1"/>
</dbReference>
<dbReference type="Proteomes" id="UP001363151">
    <property type="component" value="Unassembled WGS sequence"/>
</dbReference>
<dbReference type="PANTHER" id="PTHR10682:SF10">
    <property type="entry name" value="POLYNUCLEOTIDE ADENYLYLTRANSFERASE"/>
    <property type="match status" value="1"/>
</dbReference>
<dbReference type="EMBL" id="JBBJCI010000035">
    <property type="protein sequence ID" value="KAK7253296.1"/>
    <property type="molecule type" value="Genomic_DNA"/>
</dbReference>
<dbReference type="InterPro" id="IPR007010">
    <property type="entry name" value="PolA_pol_RNA-bd_dom"/>
</dbReference>
<evidence type="ECO:0000256" key="9">
    <source>
        <dbReference type="ARBA" id="ARBA00022840"/>
    </source>
</evidence>
<evidence type="ECO:0000259" key="15">
    <source>
        <dbReference type="Pfam" id="PF04928"/>
    </source>
</evidence>
<comment type="catalytic activity">
    <reaction evidence="12">
        <text>RNA(n) + ATP = RNA(n)-3'-adenine ribonucleotide + diphosphate</text>
        <dbReference type="Rhea" id="RHEA:11332"/>
        <dbReference type="Rhea" id="RHEA-COMP:14527"/>
        <dbReference type="Rhea" id="RHEA-COMP:17347"/>
        <dbReference type="ChEBI" id="CHEBI:30616"/>
        <dbReference type="ChEBI" id="CHEBI:33019"/>
        <dbReference type="ChEBI" id="CHEBI:140395"/>
        <dbReference type="ChEBI" id="CHEBI:173115"/>
        <dbReference type="EC" id="2.7.7.19"/>
    </reaction>
</comment>
<comment type="caution">
    <text evidence="17">The sequence shown here is derived from an EMBL/GenBank/DDBJ whole genome shotgun (WGS) entry which is preliminary data.</text>
</comment>
<evidence type="ECO:0000256" key="11">
    <source>
        <dbReference type="ARBA" id="ARBA00023242"/>
    </source>
</evidence>
<comment type="cofactor">
    <cofactor evidence="1">
        <name>Mn(2+)</name>
        <dbReference type="ChEBI" id="CHEBI:29035"/>
    </cofactor>
</comment>
<dbReference type="Pfam" id="PF20750">
    <property type="entry name" value="PAP_NTPase"/>
    <property type="match status" value="1"/>
</dbReference>
<keyword evidence="18" id="KW-1185">Reference proteome</keyword>
<evidence type="ECO:0000313" key="18">
    <source>
        <dbReference type="Proteomes" id="UP001363151"/>
    </source>
</evidence>
<dbReference type="SUPFAM" id="SSF81301">
    <property type="entry name" value="Nucleotidyltransferase"/>
    <property type="match status" value="1"/>
</dbReference>
<gene>
    <name evidence="17" type="ORF">SO694_00001326</name>
</gene>
<evidence type="ECO:0000256" key="1">
    <source>
        <dbReference type="ARBA" id="ARBA00001936"/>
    </source>
</evidence>
<comment type="cofactor">
    <cofactor evidence="2">
        <name>Mg(2+)</name>
        <dbReference type="ChEBI" id="CHEBI:18420"/>
    </cofactor>
</comment>
<reference evidence="17 18" key="1">
    <citation type="submission" date="2024-03" db="EMBL/GenBank/DDBJ databases">
        <title>Aureococcus anophagefferens CCMP1851 and Kratosvirus quantuckense: Draft genome of a second virus-susceptible host strain in the model system.</title>
        <authorList>
            <person name="Chase E."/>
            <person name="Truchon A.R."/>
            <person name="Schepens W."/>
            <person name="Wilhelm S.W."/>
        </authorList>
    </citation>
    <scope>NUCLEOTIDE SEQUENCE [LARGE SCALE GENOMIC DNA]</scope>
    <source>
        <strain evidence="17 18">CCMP1851</strain>
    </source>
</reference>
<dbReference type="PANTHER" id="PTHR10682">
    <property type="entry name" value="POLY A POLYMERASE"/>
    <property type="match status" value="1"/>
</dbReference>
<evidence type="ECO:0000256" key="5">
    <source>
        <dbReference type="ARBA" id="ARBA00022664"/>
    </source>
</evidence>
<dbReference type="Gene3D" id="1.10.1410.10">
    <property type="match status" value="1"/>
</dbReference>
<accession>A0ABR1GB35</accession>
<evidence type="ECO:0000313" key="17">
    <source>
        <dbReference type="EMBL" id="KAK7253296.1"/>
    </source>
</evidence>
<dbReference type="InterPro" id="IPR011068">
    <property type="entry name" value="NuclTrfase_I-like_C"/>
</dbReference>
<dbReference type="Gene3D" id="3.30.70.590">
    <property type="entry name" value="Poly(A) polymerase predicted RNA binding domain"/>
    <property type="match status" value="1"/>
</dbReference>
<feature type="domain" description="Poly(A) polymerase central" evidence="15">
    <location>
        <begin position="206"/>
        <end position="352"/>
    </location>
</feature>
<dbReference type="Pfam" id="PF04928">
    <property type="entry name" value="PAP_central"/>
    <property type="match status" value="1"/>
</dbReference>
<sequence>MATVEPLLKPFETSAPPASYDALDATLRAFMAKTVPIESDGELRRRERVMGELKRLFQAWVRSVCKAKGLSDELASEAGGKLYTSGSYRLRVHEPGADIDSICVAPNHCTREDFFDTLKAMLLEHPQVENLRSVETAVVPIMTFDLDGVNIDLLFAHLPLNAIPASLDIDEDAVLQGVDEATEKSLNGPRVTNLIYKLVSHNYESFLQVLRVARVWAKRRGIYSNKLGYFGGINFNILVALICQLFPKATPSYLLCKFFAIFAKWDWPAPAILCRPLDHGYGFEVWGQNAEQLRGRMAYHNLRNNLMPIVTPAYPAMNSAANVNPWSFAVLRDEFARGAEVCKRIVARHAELAENGAVDPDVGGPLWDELVEKTDFFDKYDAYLAVNVLGDGEKEDFDNFKGFLSSRLRKLVEKMGHLPLKMIHLFPKEYPESTVPLAKHSCCYYVGLREDAQRMTGESLVLTHVWTQFWQDDVGKFRGLDDELDVRLEHLTFEQLPDAVFGDDADAVAAARATAVARREVRHADEAARAAADEADEGETNAALKALDEAAKAAGGAKRPRDDDDDDVDDDVAHLVDVKKEESPLDATAPGWEPKKPRTIHDVGDDLPRLAAVIPAWHPLATVSRIPRTTRVELSLCPPKKKRELAGK</sequence>
<dbReference type="GO" id="GO:0016779">
    <property type="term" value="F:nucleotidyltransferase activity"/>
    <property type="evidence" value="ECO:0007669"/>
    <property type="project" value="UniProtKB-KW"/>
</dbReference>
<keyword evidence="6 12" id="KW-0808">Transferase</keyword>
<evidence type="ECO:0000256" key="8">
    <source>
        <dbReference type="ARBA" id="ARBA00022741"/>
    </source>
</evidence>
<comment type="subcellular location">
    <subcellularLocation>
        <location evidence="3 12">Nucleus</location>
    </subcellularLocation>
</comment>
<dbReference type="EC" id="2.7.7.19" evidence="12"/>
<keyword evidence="17" id="KW-0548">Nucleotidyltransferase</keyword>
<feature type="region of interest" description="Disordered" evidence="13">
    <location>
        <begin position="578"/>
        <end position="598"/>
    </location>
</feature>
<comment type="similarity">
    <text evidence="4 12">Belongs to the poly(A) polymerase family.</text>
</comment>
<evidence type="ECO:0000259" key="16">
    <source>
        <dbReference type="Pfam" id="PF20750"/>
    </source>
</evidence>
<dbReference type="SUPFAM" id="SSF55003">
    <property type="entry name" value="PAP/Archaeal CCA-adding enzyme, C-terminal domain"/>
    <property type="match status" value="1"/>
</dbReference>
<evidence type="ECO:0000256" key="2">
    <source>
        <dbReference type="ARBA" id="ARBA00001946"/>
    </source>
</evidence>
<organism evidence="17 18">
    <name type="scientific">Aureococcus anophagefferens</name>
    <name type="common">Harmful bloom alga</name>
    <dbReference type="NCBI Taxonomy" id="44056"/>
    <lineage>
        <taxon>Eukaryota</taxon>
        <taxon>Sar</taxon>
        <taxon>Stramenopiles</taxon>
        <taxon>Ochrophyta</taxon>
        <taxon>Pelagophyceae</taxon>
        <taxon>Pelagomonadales</taxon>
        <taxon>Pelagomonadaceae</taxon>
        <taxon>Aureococcus</taxon>
    </lineage>
</organism>
<evidence type="ECO:0000256" key="4">
    <source>
        <dbReference type="ARBA" id="ARBA00010912"/>
    </source>
</evidence>
<feature type="domain" description="Poly(A) polymerase nucleotidyltransferase" evidence="16">
    <location>
        <begin position="9"/>
        <end position="199"/>
    </location>
</feature>
<keyword evidence="7" id="KW-0479">Metal-binding</keyword>
<feature type="domain" description="Poly(A) polymerase RNA-binding" evidence="14">
    <location>
        <begin position="375"/>
        <end position="434"/>
    </location>
</feature>
<keyword evidence="9 12" id="KW-0067">ATP-binding</keyword>
<dbReference type="PIRSF" id="PIRSF018425">
    <property type="entry name" value="PolyA_polymerase"/>
    <property type="match status" value="1"/>
</dbReference>
<dbReference type="CDD" id="cd05402">
    <property type="entry name" value="NT_PAP_TUTase"/>
    <property type="match status" value="1"/>
</dbReference>
<comment type="function">
    <text evidence="12">Polymerase that creates the 3'-poly(A) tail of mRNA's.</text>
</comment>
<dbReference type="InterPro" id="IPR014492">
    <property type="entry name" value="PolyA_polymerase"/>
</dbReference>
<evidence type="ECO:0000256" key="10">
    <source>
        <dbReference type="ARBA" id="ARBA00022842"/>
    </source>
</evidence>
<name>A0ABR1GB35_AURAN</name>
<proteinExistence type="inferred from homology"/>
<evidence type="ECO:0000256" key="3">
    <source>
        <dbReference type="ARBA" id="ARBA00004123"/>
    </source>
</evidence>
<keyword evidence="11 12" id="KW-0539">Nucleus</keyword>
<protein>
    <recommendedName>
        <fullName evidence="12">Poly(A) polymerase</fullName>
        <ecNumber evidence="12">2.7.7.19</ecNumber>
    </recommendedName>
</protein>
<keyword evidence="5 12" id="KW-0507">mRNA processing</keyword>
<evidence type="ECO:0000256" key="6">
    <source>
        <dbReference type="ARBA" id="ARBA00022679"/>
    </source>
</evidence>